<sequence>MMSDQVDTERKQAEDLSAAIDRLNQGLPADDGQEREIMELIDTAKLLKAAAEPSAAPPPAVLSYIVAEAAGTITKEKNKKRLAWALGSLSSAVAAVILVILLHAMLPAVQEQEQANTLPPPQTAAEAPPPPATVQPPPDLTTTHTDTEPQVPAGPDTKFVPQPADTQQAEAIQQPIVALNPPPSPPVTEAGETMLALADRKADTVTIDAVTKTIRQVYHQAAPDEIIITQVPRQAKALRSSSELPHAQVKMAAPLAKESAGIKPPNRNKITVTVDDAEVTLEGAVSEEELRNLAKTLTKVSLSSK</sequence>
<feature type="region of interest" description="Disordered" evidence="1">
    <location>
        <begin position="113"/>
        <end position="168"/>
    </location>
</feature>
<evidence type="ECO:0000313" key="4">
    <source>
        <dbReference type="Proteomes" id="UP000216052"/>
    </source>
</evidence>
<protein>
    <submittedName>
        <fullName evidence="3">Uncharacterized protein</fullName>
    </submittedName>
</protein>
<proteinExistence type="predicted"/>
<keyword evidence="2" id="KW-0472">Membrane</keyword>
<evidence type="ECO:0000313" key="3">
    <source>
        <dbReference type="EMBL" id="XFO74261.1"/>
    </source>
</evidence>
<feature type="transmembrane region" description="Helical" evidence="2">
    <location>
        <begin position="82"/>
        <end position="106"/>
    </location>
</feature>
<feature type="compositionally biased region" description="Pro residues" evidence="1">
    <location>
        <begin position="118"/>
        <end position="139"/>
    </location>
</feature>
<keyword evidence="2" id="KW-1133">Transmembrane helix</keyword>
<accession>A0ABZ3J8Q9</accession>
<reference evidence="3" key="1">
    <citation type="submission" date="2024-05" db="EMBL/GenBank/DDBJ databases">
        <title>Isolation and characterization of Sporomusa carbonis sp. nov., a carboxydotrophic hydrogenogen in the genus of Sporomusa isolated from a charcoal burning pile.</title>
        <authorList>
            <person name="Boeer T."/>
            <person name="Rosenbaum F."/>
            <person name="Eysell L."/>
            <person name="Mueller V."/>
            <person name="Daniel R."/>
            <person name="Poehlein A."/>
        </authorList>
    </citation>
    <scope>NUCLEOTIDE SEQUENCE [LARGE SCALE GENOMIC DNA]</scope>
    <source>
        <strain evidence="3">DSM 3132</strain>
    </source>
</reference>
<organism evidence="3 4">
    <name type="scientific">Sporomusa acidovorans (strain ATCC 49682 / DSM 3132 / Mol)</name>
    <dbReference type="NCBI Taxonomy" id="1123286"/>
    <lineage>
        <taxon>Bacteria</taxon>
        <taxon>Bacillati</taxon>
        <taxon>Bacillota</taxon>
        <taxon>Negativicutes</taxon>
        <taxon>Selenomonadales</taxon>
        <taxon>Sporomusaceae</taxon>
        <taxon>Sporomusa</taxon>
    </lineage>
</organism>
<dbReference type="EMBL" id="CP155571">
    <property type="protein sequence ID" value="XFO74261.1"/>
    <property type="molecule type" value="Genomic_DNA"/>
</dbReference>
<keyword evidence="2" id="KW-0812">Transmembrane</keyword>
<gene>
    <name evidence="3" type="ORF">SPACI_043700</name>
</gene>
<name>A0ABZ3J8Q9_SPOA4</name>
<dbReference type="Proteomes" id="UP000216052">
    <property type="component" value="Chromosome"/>
</dbReference>
<evidence type="ECO:0000256" key="1">
    <source>
        <dbReference type="SAM" id="MobiDB-lite"/>
    </source>
</evidence>
<evidence type="ECO:0000256" key="2">
    <source>
        <dbReference type="SAM" id="Phobius"/>
    </source>
</evidence>
<keyword evidence="4" id="KW-1185">Reference proteome</keyword>
<dbReference type="RefSeq" id="WP_144036424.1">
    <property type="nucleotide sequence ID" value="NZ_CP155571.1"/>
</dbReference>